<evidence type="ECO:0000313" key="3">
    <source>
        <dbReference type="Proteomes" id="UP001234178"/>
    </source>
</evidence>
<feature type="compositionally biased region" description="Low complexity" evidence="1">
    <location>
        <begin position="49"/>
        <end position="59"/>
    </location>
</feature>
<keyword evidence="3" id="KW-1185">Reference proteome</keyword>
<protein>
    <submittedName>
        <fullName evidence="2">Uncharacterized protein</fullName>
    </submittedName>
</protein>
<organism evidence="2 3">
    <name type="scientific">Daphnia magna</name>
    <dbReference type="NCBI Taxonomy" id="35525"/>
    <lineage>
        <taxon>Eukaryota</taxon>
        <taxon>Metazoa</taxon>
        <taxon>Ecdysozoa</taxon>
        <taxon>Arthropoda</taxon>
        <taxon>Crustacea</taxon>
        <taxon>Branchiopoda</taxon>
        <taxon>Diplostraca</taxon>
        <taxon>Cladocera</taxon>
        <taxon>Anomopoda</taxon>
        <taxon>Daphniidae</taxon>
        <taxon>Daphnia</taxon>
    </lineage>
</organism>
<evidence type="ECO:0000256" key="1">
    <source>
        <dbReference type="SAM" id="MobiDB-lite"/>
    </source>
</evidence>
<dbReference type="Proteomes" id="UP001234178">
    <property type="component" value="Unassembled WGS sequence"/>
</dbReference>
<accession>A0ABR0AGL1</accession>
<name>A0ABR0AGL1_9CRUS</name>
<proteinExistence type="predicted"/>
<evidence type="ECO:0000313" key="2">
    <source>
        <dbReference type="EMBL" id="KAK4024259.1"/>
    </source>
</evidence>
<feature type="compositionally biased region" description="Basic and acidic residues" evidence="1">
    <location>
        <begin position="7"/>
        <end position="29"/>
    </location>
</feature>
<comment type="caution">
    <text evidence="2">The sequence shown here is derived from an EMBL/GenBank/DDBJ whole genome shotgun (WGS) entry which is preliminary data.</text>
</comment>
<dbReference type="EMBL" id="JAOYFB010000037">
    <property type="protein sequence ID" value="KAK4024259.1"/>
    <property type="molecule type" value="Genomic_DNA"/>
</dbReference>
<feature type="region of interest" description="Disordered" evidence="1">
    <location>
        <begin position="255"/>
        <end position="287"/>
    </location>
</feature>
<gene>
    <name evidence="2" type="ORF">OUZ56_009644</name>
</gene>
<feature type="region of interest" description="Disordered" evidence="1">
    <location>
        <begin position="1"/>
        <end position="70"/>
    </location>
</feature>
<reference evidence="2 3" key="1">
    <citation type="journal article" date="2023" name="Nucleic Acids Res.">
        <title>The hologenome of Daphnia magna reveals possible DNA methylation and microbiome-mediated evolution of the host genome.</title>
        <authorList>
            <person name="Chaturvedi A."/>
            <person name="Li X."/>
            <person name="Dhandapani V."/>
            <person name="Marshall H."/>
            <person name="Kissane S."/>
            <person name="Cuenca-Cambronero M."/>
            <person name="Asole G."/>
            <person name="Calvet F."/>
            <person name="Ruiz-Romero M."/>
            <person name="Marangio P."/>
            <person name="Guigo R."/>
            <person name="Rago D."/>
            <person name="Mirbahai L."/>
            <person name="Eastwood N."/>
            <person name="Colbourne J.K."/>
            <person name="Zhou J."/>
            <person name="Mallon E."/>
            <person name="Orsini L."/>
        </authorList>
    </citation>
    <scope>NUCLEOTIDE SEQUENCE [LARGE SCALE GENOMIC DNA]</scope>
    <source>
        <strain evidence="2">LRV0_1</strain>
    </source>
</reference>
<sequence length="314" mass="35675">MASVGGRADRDDRDIRGSRANRDDQDSHSHPSRRTSPSPSTSRKRSRSKSGSSSVLLASRVRKETTSDGESANVCMVKRSNVHELRGWMKNCMDSKSENFTLRCSYKQSFEGNFESMLPELDPALVRKWLRNIGDTSDNPKIKDFWEKNLFFIQRKLKDVFEPLIYLLCSVPEGHDAELCIRTVTRLLGHVFPTSPKYVVQTLFATWPQSFPIRWLILYCSLHETIVISLGKKFISAMDKEVDIDAKMNKIGRLGGHHSSRRGNAFSRKGDCHSGGGTSNHPKPNWNWGKATAAATAWETTKRLSFQSFYRQEN</sequence>